<protein>
    <submittedName>
        <fullName evidence="2">Uncharacterized protein</fullName>
    </submittedName>
</protein>
<name>A0A2T0B8U6_9CLOT</name>
<gene>
    <name evidence="2" type="ORF">CLVI_30840</name>
</gene>
<keyword evidence="3" id="KW-1185">Reference proteome</keyword>
<dbReference type="RefSeq" id="WP_106060970.1">
    <property type="nucleotide sequence ID" value="NZ_PVXQ01000047.1"/>
</dbReference>
<evidence type="ECO:0000313" key="2">
    <source>
        <dbReference type="EMBL" id="PRR80294.1"/>
    </source>
</evidence>
<dbReference type="AlphaFoldDB" id="A0A2T0B8U6"/>
<dbReference type="EMBL" id="PVXQ01000047">
    <property type="protein sequence ID" value="PRR80294.1"/>
    <property type="molecule type" value="Genomic_DNA"/>
</dbReference>
<sequence length="138" mass="16022">MKYKIRLNLAMVYVFLVYIYYIVKNFTNIAFLGGILFFIAWFCVIDLYYSIEKGNLIAFRIIGSKTFRMRDVVALIDPIPVMHRLNPRPGTLSVYYSGNKNVNKRFNVCPKDQAGFCNAMFLANKKIKIDVKSLKKSK</sequence>
<proteinExistence type="predicted"/>
<evidence type="ECO:0000256" key="1">
    <source>
        <dbReference type="SAM" id="Phobius"/>
    </source>
</evidence>
<comment type="caution">
    <text evidence="2">The sequence shown here is derived from an EMBL/GenBank/DDBJ whole genome shotgun (WGS) entry which is preliminary data.</text>
</comment>
<keyword evidence="1" id="KW-0472">Membrane</keyword>
<reference evidence="2 3" key="1">
    <citation type="submission" date="2018-03" db="EMBL/GenBank/DDBJ databases">
        <title>Genome sequence of Clostridium vincentii DSM 10228.</title>
        <authorList>
            <person name="Poehlein A."/>
            <person name="Daniel R."/>
        </authorList>
    </citation>
    <scope>NUCLEOTIDE SEQUENCE [LARGE SCALE GENOMIC DNA]</scope>
    <source>
        <strain evidence="2 3">DSM 10228</strain>
    </source>
</reference>
<keyword evidence="1" id="KW-1133">Transmembrane helix</keyword>
<feature type="transmembrane region" description="Helical" evidence="1">
    <location>
        <begin position="29"/>
        <end position="51"/>
    </location>
</feature>
<dbReference type="Proteomes" id="UP000239471">
    <property type="component" value="Unassembled WGS sequence"/>
</dbReference>
<accession>A0A2T0B8U6</accession>
<keyword evidence="1" id="KW-0812">Transmembrane</keyword>
<organism evidence="2 3">
    <name type="scientific">Clostridium vincentii</name>
    <dbReference type="NCBI Taxonomy" id="52704"/>
    <lineage>
        <taxon>Bacteria</taxon>
        <taxon>Bacillati</taxon>
        <taxon>Bacillota</taxon>
        <taxon>Clostridia</taxon>
        <taxon>Eubacteriales</taxon>
        <taxon>Clostridiaceae</taxon>
        <taxon>Clostridium</taxon>
    </lineage>
</organism>
<feature type="transmembrane region" description="Helical" evidence="1">
    <location>
        <begin position="7"/>
        <end position="23"/>
    </location>
</feature>
<evidence type="ECO:0000313" key="3">
    <source>
        <dbReference type="Proteomes" id="UP000239471"/>
    </source>
</evidence>